<dbReference type="AlphaFoldDB" id="A0AA41EE90"/>
<feature type="transmembrane region" description="Helical" evidence="11">
    <location>
        <begin position="92"/>
        <end position="111"/>
    </location>
</feature>
<proteinExistence type="predicted"/>
<evidence type="ECO:0000256" key="3">
    <source>
        <dbReference type="ARBA" id="ARBA00022516"/>
    </source>
</evidence>
<evidence type="ECO:0000256" key="10">
    <source>
        <dbReference type="ARBA" id="ARBA00023136"/>
    </source>
</evidence>
<dbReference type="SUPFAM" id="SSF103481">
    <property type="entry name" value="Multidrug resistance efflux transporter EmrE"/>
    <property type="match status" value="1"/>
</dbReference>
<evidence type="ECO:0000256" key="6">
    <source>
        <dbReference type="ARBA" id="ARBA00022692"/>
    </source>
</evidence>
<evidence type="ECO:0000256" key="5">
    <source>
        <dbReference type="ARBA" id="ARBA00022556"/>
    </source>
</evidence>
<evidence type="ECO:0000259" key="12">
    <source>
        <dbReference type="Pfam" id="PF00892"/>
    </source>
</evidence>
<sequence>MKLSVYVLILAGVFLAATGQIAFKLGADGRHALAEFINAWVALGLLCYGAGTVLWIFALSKAGLTVVYPFTALTFVLVFLAGIVFFSERVSYAQWGGVAMILGGLYLIAVVR</sequence>
<dbReference type="PANTHER" id="PTHR30561">
    <property type="entry name" value="SMR FAMILY PROTON-DEPENDENT DRUG EFFLUX TRANSPORTER SUGE"/>
    <property type="match status" value="1"/>
</dbReference>
<comment type="caution">
    <text evidence="13">The sequence shown here is derived from an EMBL/GenBank/DDBJ whole genome shotgun (WGS) entry which is preliminary data.</text>
</comment>
<evidence type="ECO:0000256" key="4">
    <source>
        <dbReference type="ARBA" id="ARBA00022519"/>
    </source>
</evidence>
<reference evidence="13" key="1">
    <citation type="submission" date="2021-04" db="EMBL/GenBank/DDBJ databases">
        <title>A collection of bacterial strains from the Burkholderia cepacia Research Laboratory and Repository.</title>
        <authorList>
            <person name="Lipuma J."/>
            <person name="Spilker T."/>
        </authorList>
    </citation>
    <scope>NUCLEOTIDE SEQUENCE</scope>
    <source>
        <strain evidence="13">AU36012</strain>
    </source>
</reference>
<dbReference type="EMBL" id="JAGSVG010000041">
    <property type="protein sequence ID" value="MBR8133415.1"/>
    <property type="molecule type" value="Genomic_DNA"/>
</dbReference>
<keyword evidence="2" id="KW-1003">Cell membrane</keyword>
<accession>A0AA41EE90</accession>
<keyword evidence="6 11" id="KW-0812">Transmembrane</keyword>
<evidence type="ECO:0000313" key="14">
    <source>
        <dbReference type="Proteomes" id="UP000682266"/>
    </source>
</evidence>
<keyword evidence="9" id="KW-0443">Lipid metabolism</keyword>
<dbReference type="PANTHER" id="PTHR30561:SF9">
    <property type="entry name" value="4-AMINO-4-DEOXY-L-ARABINOSE-PHOSPHOUNDECAPRENOL FLIPPASE SUBUNIT ARNF-RELATED"/>
    <property type="match status" value="1"/>
</dbReference>
<comment type="subcellular location">
    <subcellularLocation>
        <location evidence="1">Cell membrane</location>
        <topology evidence="1">Multi-pass membrane protein</topology>
    </subcellularLocation>
</comment>
<evidence type="ECO:0000313" key="13">
    <source>
        <dbReference type="EMBL" id="MBR8133415.1"/>
    </source>
</evidence>
<keyword evidence="7" id="KW-0448">Lipopolysaccharide biosynthesis</keyword>
<evidence type="ECO:0000256" key="1">
    <source>
        <dbReference type="ARBA" id="ARBA00004651"/>
    </source>
</evidence>
<dbReference type="InterPro" id="IPR000620">
    <property type="entry name" value="EamA_dom"/>
</dbReference>
<feature type="transmembrane region" description="Helical" evidence="11">
    <location>
        <begin position="36"/>
        <end position="59"/>
    </location>
</feature>
<dbReference type="GO" id="GO:0022857">
    <property type="term" value="F:transmembrane transporter activity"/>
    <property type="evidence" value="ECO:0007669"/>
    <property type="project" value="InterPro"/>
</dbReference>
<keyword evidence="3" id="KW-0444">Lipid biosynthesis</keyword>
<evidence type="ECO:0000256" key="11">
    <source>
        <dbReference type="SAM" id="Phobius"/>
    </source>
</evidence>
<feature type="transmembrane region" description="Helical" evidence="11">
    <location>
        <begin position="66"/>
        <end position="86"/>
    </location>
</feature>
<dbReference type="RefSeq" id="WP_006750400.1">
    <property type="nucleotide sequence ID" value="NZ_CADEQF010000008.1"/>
</dbReference>
<dbReference type="Pfam" id="PF00892">
    <property type="entry name" value="EamA"/>
    <property type="match status" value="1"/>
</dbReference>
<dbReference type="GO" id="GO:0009103">
    <property type="term" value="P:lipopolysaccharide biosynthetic process"/>
    <property type="evidence" value="ECO:0007669"/>
    <property type="project" value="UniProtKB-KW"/>
</dbReference>
<gene>
    <name evidence="13" type="ORF">KDW93_31460</name>
</gene>
<dbReference type="Proteomes" id="UP000682266">
    <property type="component" value="Unassembled WGS sequence"/>
</dbReference>
<organism evidence="13 14">
    <name type="scientific">Burkholderia ambifaria</name>
    <dbReference type="NCBI Taxonomy" id="152480"/>
    <lineage>
        <taxon>Bacteria</taxon>
        <taxon>Pseudomonadati</taxon>
        <taxon>Pseudomonadota</taxon>
        <taxon>Betaproteobacteria</taxon>
        <taxon>Burkholderiales</taxon>
        <taxon>Burkholderiaceae</taxon>
        <taxon>Burkholderia</taxon>
        <taxon>Burkholderia cepacia complex</taxon>
    </lineage>
</organism>
<keyword evidence="8 11" id="KW-1133">Transmembrane helix</keyword>
<keyword evidence="4" id="KW-0997">Cell inner membrane</keyword>
<dbReference type="GO" id="GO:0009245">
    <property type="term" value="P:lipid A biosynthetic process"/>
    <property type="evidence" value="ECO:0007669"/>
    <property type="project" value="UniProtKB-KW"/>
</dbReference>
<name>A0AA41EE90_9BURK</name>
<keyword evidence="10 11" id="KW-0472">Membrane</keyword>
<keyword evidence="5" id="KW-0441">Lipid A biosynthesis</keyword>
<dbReference type="InterPro" id="IPR000390">
    <property type="entry name" value="Small_drug/metabolite_transptr"/>
</dbReference>
<dbReference type="Gene3D" id="1.10.3730.20">
    <property type="match status" value="1"/>
</dbReference>
<dbReference type="GO" id="GO:0005886">
    <property type="term" value="C:plasma membrane"/>
    <property type="evidence" value="ECO:0007669"/>
    <property type="project" value="UniProtKB-SubCell"/>
</dbReference>
<evidence type="ECO:0000256" key="9">
    <source>
        <dbReference type="ARBA" id="ARBA00023098"/>
    </source>
</evidence>
<dbReference type="InterPro" id="IPR037185">
    <property type="entry name" value="EmrE-like"/>
</dbReference>
<evidence type="ECO:0000256" key="8">
    <source>
        <dbReference type="ARBA" id="ARBA00022989"/>
    </source>
</evidence>
<protein>
    <submittedName>
        <fullName evidence="13">EamA family transporter</fullName>
    </submittedName>
</protein>
<feature type="domain" description="EamA" evidence="12">
    <location>
        <begin position="4"/>
        <end position="109"/>
    </location>
</feature>
<evidence type="ECO:0000256" key="7">
    <source>
        <dbReference type="ARBA" id="ARBA00022985"/>
    </source>
</evidence>
<evidence type="ECO:0000256" key="2">
    <source>
        <dbReference type="ARBA" id="ARBA00022475"/>
    </source>
</evidence>